<dbReference type="EMBL" id="CASHTH010000307">
    <property type="protein sequence ID" value="CAI7997304.1"/>
    <property type="molecule type" value="Genomic_DNA"/>
</dbReference>
<accession>A0AA35QYQ7</accession>
<dbReference type="Proteomes" id="UP001174909">
    <property type="component" value="Unassembled WGS sequence"/>
</dbReference>
<sequence length="189" mass="21356">MGKILINIEVNEDANVCKTFNKPLYKRMVFNIINQIIPAIIPMEFELKATLDITAGLELKLCDNLGHVTTSLKVTAAGSVMVEANVNVVHLIVAKVGLATEGLLNYQLHTGLDTTFFYTNDLNYSIDTPTTLYKTLEGSKITVYPYFAWRGWCGWLVCIGDEAFQNKQRLESFTWTLYKYEPTPDNDQC</sequence>
<evidence type="ECO:0000313" key="1">
    <source>
        <dbReference type="EMBL" id="CAI7997304.1"/>
    </source>
</evidence>
<reference evidence="1" key="1">
    <citation type="submission" date="2023-03" db="EMBL/GenBank/DDBJ databases">
        <authorList>
            <person name="Steffen K."/>
            <person name="Cardenas P."/>
        </authorList>
    </citation>
    <scope>NUCLEOTIDE SEQUENCE</scope>
</reference>
<evidence type="ECO:0000313" key="2">
    <source>
        <dbReference type="Proteomes" id="UP001174909"/>
    </source>
</evidence>
<organism evidence="1 2">
    <name type="scientific">Geodia barretti</name>
    <name type="common">Barrett's horny sponge</name>
    <dbReference type="NCBI Taxonomy" id="519541"/>
    <lineage>
        <taxon>Eukaryota</taxon>
        <taxon>Metazoa</taxon>
        <taxon>Porifera</taxon>
        <taxon>Demospongiae</taxon>
        <taxon>Heteroscleromorpha</taxon>
        <taxon>Tetractinellida</taxon>
        <taxon>Astrophorina</taxon>
        <taxon>Geodiidae</taxon>
        <taxon>Geodia</taxon>
    </lineage>
</organism>
<gene>
    <name evidence="1" type="ORF">GBAR_LOCUS2130</name>
</gene>
<dbReference type="AlphaFoldDB" id="A0AA35QYQ7"/>
<keyword evidence="2" id="KW-1185">Reference proteome</keyword>
<comment type="caution">
    <text evidence="1">The sequence shown here is derived from an EMBL/GenBank/DDBJ whole genome shotgun (WGS) entry which is preliminary data.</text>
</comment>
<proteinExistence type="predicted"/>
<protein>
    <submittedName>
        <fullName evidence="1">Uncharacterized protein</fullName>
    </submittedName>
</protein>
<name>A0AA35QYQ7_GEOBA</name>